<feature type="transmembrane region" description="Helical" evidence="5">
    <location>
        <begin position="216"/>
        <end position="233"/>
    </location>
</feature>
<evidence type="ECO:0000256" key="2">
    <source>
        <dbReference type="ARBA" id="ARBA00022692"/>
    </source>
</evidence>
<evidence type="ECO:0000256" key="3">
    <source>
        <dbReference type="ARBA" id="ARBA00022989"/>
    </source>
</evidence>
<dbReference type="EMBL" id="JAGHQM010000321">
    <property type="protein sequence ID" value="KAH0562585.1"/>
    <property type="molecule type" value="Genomic_DNA"/>
</dbReference>
<evidence type="ECO:0000259" key="7">
    <source>
        <dbReference type="Pfam" id="PF20877"/>
    </source>
</evidence>
<evidence type="ECO:0000256" key="5">
    <source>
        <dbReference type="SAM" id="Phobius"/>
    </source>
</evidence>
<dbReference type="GO" id="GO:0032541">
    <property type="term" value="C:cortical endoplasmic reticulum"/>
    <property type="evidence" value="ECO:0007669"/>
    <property type="project" value="TreeGrafter"/>
</dbReference>
<comment type="subcellular location">
    <subcellularLocation>
        <location evidence="1">Membrane</location>
        <topology evidence="1">Multi-pass membrane protein</topology>
    </subcellularLocation>
</comment>
<feature type="transmembrane region" description="Helical" evidence="5">
    <location>
        <begin position="326"/>
        <end position="352"/>
    </location>
</feature>
<dbReference type="AlphaFoldDB" id="A0A9P8RRU3"/>
<dbReference type="Pfam" id="PF20877">
    <property type="entry name" value="Anoctamin_N"/>
    <property type="match status" value="1"/>
</dbReference>
<gene>
    <name evidence="8" type="ORF">GP486_002728</name>
</gene>
<dbReference type="PANTHER" id="PTHR12308:SF73">
    <property type="entry name" value="ANOCTAMIN"/>
    <property type="match status" value="1"/>
</dbReference>
<evidence type="ECO:0000259" key="6">
    <source>
        <dbReference type="Pfam" id="PF04547"/>
    </source>
</evidence>
<evidence type="ECO:0000256" key="1">
    <source>
        <dbReference type="ARBA" id="ARBA00004141"/>
    </source>
</evidence>
<feature type="transmembrane region" description="Helical" evidence="5">
    <location>
        <begin position="520"/>
        <end position="539"/>
    </location>
</feature>
<keyword evidence="9" id="KW-1185">Reference proteome</keyword>
<keyword evidence="3 5" id="KW-1133">Transmembrane helix</keyword>
<name>A0A9P8RRU3_9PEZI</name>
<evidence type="ECO:0000313" key="8">
    <source>
        <dbReference type="EMBL" id="KAH0562585.1"/>
    </source>
</evidence>
<reference evidence="8" key="1">
    <citation type="submission" date="2021-03" db="EMBL/GenBank/DDBJ databases">
        <title>Comparative genomics and phylogenomic investigation of the class Geoglossomycetes provide insights into ecological specialization and systematics.</title>
        <authorList>
            <person name="Melie T."/>
            <person name="Pirro S."/>
            <person name="Miller A.N."/>
            <person name="Quandt A."/>
        </authorList>
    </citation>
    <scope>NUCLEOTIDE SEQUENCE</scope>
    <source>
        <strain evidence="8">CAQ_001_2017</strain>
    </source>
</reference>
<keyword evidence="2 5" id="KW-0812">Transmembrane</keyword>
<accession>A0A9P8RRU3</accession>
<dbReference type="GO" id="GO:0016020">
    <property type="term" value="C:membrane"/>
    <property type="evidence" value="ECO:0007669"/>
    <property type="project" value="UniProtKB-SubCell"/>
</dbReference>
<sequence length="719" mass="81196">MSSSHQSTGNALDANFGVDYVISYRYAATDKAKAEAQFEKLVRLLVGVGLAVEVRDGDDCSLLVFTKIASERRLLGEVYRSRIKDWLHGIRLAAPEKESQKILSSEPLTDSERLRIVYFLITNPRSEGGAGITPQKGEWKDVESIFPLHDHPFNSEWLKRWSGKMYINTDDLTQIRDRFGEKIAIYFAFLQSYAFFLIFPAVTGAIARYILPKFSSIYAIAIGLWSVVFVERWKRQEVDIAVRWGVRGASSIQHPRPEFEYEKEVFDTVTGEKLKVFPSRKRLMRQLLQVPFAILTISVLGGLIAICFGIEIFISEVYNGPLKWLLVFLPVGLLSALVPTLTAILTGIATRLTEYENYATIDSYEAAMTRKVFIFNFITCYLPLFLTAFIYVPFGSLIVPHLDIFKLTVKPSAKGPKELQTPKGFQINSARLQKQVFYFALQAQVINLALEVVVPYLKRRGFSKVKKLKSSMAARRGGEKPDASINDPPEEAAFLARVRSEAELDIYDVNVDLREMCMQFGYIVLFSVVWPLSGFAYLVNNWVELRSDAIKICAGMRRPVPWRADSIGPWLDSLGFLAWLGSITTAALVYLFGGDGPGPEGTPWGIKVWGLLLTIFCSEHMYLLVRLIARTVLASTESPGLRKERRERFLVRKRYLEESIGEEASLIATAERSGEKIDTEMSGEKPEVKFWGRQRSLDESLRFGKGAISRTAPGEKKIQ</sequence>
<feature type="transmembrane region" description="Helical" evidence="5">
    <location>
        <begin position="183"/>
        <end position="210"/>
    </location>
</feature>
<keyword evidence="4 5" id="KW-0472">Membrane</keyword>
<evidence type="ECO:0000256" key="4">
    <source>
        <dbReference type="ARBA" id="ARBA00023136"/>
    </source>
</evidence>
<feature type="transmembrane region" description="Helical" evidence="5">
    <location>
        <begin position="373"/>
        <end position="394"/>
    </location>
</feature>
<dbReference type="Proteomes" id="UP000750711">
    <property type="component" value="Unassembled WGS sequence"/>
</dbReference>
<dbReference type="PANTHER" id="PTHR12308">
    <property type="entry name" value="ANOCTAMIN"/>
    <property type="match status" value="1"/>
</dbReference>
<comment type="caution">
    <text evidence="8">The sequence shown here is derived from an EMBL/GenBank/DDBJ whole genome shotgun (WGS) entry which is preliminary data.</text>
</comment>
<organism evidence="8 9">
    <name type="scientific">Trichoglossum hirsutum</name>
    <dbReference type="NCBI Taxonomy" id="265104"/>
    <lineage>
        <taxon>Eukaryota</taxon>
        <taxon>Fungi</taxon>
        <taxon>Dikarya</taxon>
        <taxon>Ascomycota</taxon>
        <taxon>Pezizomycotina</taxon>
        <taxon>Geoglossomycetes</taxon>
        <taxon>Geoglossales</taxon>
        <taxon>Geoglossaceae</taxon>
        <taxon>Trichoglossum</taxon>
    </lineage>
</organism>
<proteinExistence type="predicted"/>
<dbReference type="InterPro" id="IPR049452">
    <property type="entry name" value="Anoctamin_TM"/>
</dbReference>
<evidence type="ECO:0008006" key="10">
    <source>
        <dbReference type="Google" id="ProtNLM"/>
    </source>
</evidence>
<feature type="transmembrane region" description="Helical" evidence="5">
    <location>
        <begin position="436"/>
        <end position="457"/>
    </location>
</feature>
<dbReference type="GO" id="GO:0005254">
    <property type="term" value="F:chloride channel activity"/>
    <property type="evidence" value="ECO:0007669"/>
    <property type="project" value="TreeGrafter"/>
</dbReference>
<feature type="transmembrane region" description="Helical" evidence="5">
    <location>
        <begin position="574"/>
        <end position="592"/>
    </location>
</feature>
<evidence type="ECO:0000313" key="9">
    <source>
        <dbReference type="Proteomes" id="UP000750711"/>
    </source>
</evidence>
<dbReference type="InterPro" id="IPR007632">
    <property type="entry name" value="Anoctamin"/>
</dbReference>
<feature type="domain" description="Anoctamin alpha-beta plait" evidence="7">
    <location>
        <begin position="17"/>
        <end position="142"/>
    </location>
</feature>
<dbReference type="Pfam" id="PF04547">
    <property type="entry name" value="Anoctamin"/>
    <property type="match status" value="1"/>
</dbReference>
<feature type="transmembrane region" description="Helical" evidence="5">
    <location>
        <begin position="290"/>
        <end position="314"/>
    </location>
</feature>
<feature type="domain" description="Anoctamin transmembrane" evidence="6">
    <location>
        <begin position="175"/>
        <end position="647"/>
    </location>
</feature>
<dbReference type="InterPro" id="IPR049456">
    <property type="entry name" value="Anoctamin_N_fung"/>
</dbReference>
<protein>
    <recommendedName>
        <fullName evidence="10">Plasma membrane channel protein</fullName>
    </recommendedName>
</protein>